<accession>A0A067SH29</accession>
<sequence length="408" mass="43544">MGSDLAPTAAAGMRNAISGNGRQCDKGMLYPGCYIMGVLVLPYRLWVLVLGAGFSTGWGGVGRGGQNEMGWDGDGLLEKPQQLQIHEHMRLNQGRPLTPQYLKTPNRSIRAAAAASRTDSESAFPSAGSSYPTLPYPKLPSNRGRRGTGRAGALRGGRAGWGWEGREGELGREGRAGWAGWDRAGWGCASRPDRIEVREWLKARSGGVVLCTVYERKARAGEQGGGRSVRAGKQAARRRGENLKLEDGHDEPVCGVPVATMAKRRRLQKETSTSKEEASPSPSPSLCSHSSSTSIPVPQHSGIQNVCAIVTCNQAEQGQVPELGRYLHAETDDADAGAAASLILGLIERLDDDAGRGRGSAASLDRHALVTRKKRLKGPDDVGLDYLEAKEKTDQVFGLGGEPNTIVT</sequence>
<feature type="compositionally biased region" description="Low complexity" evidence="1">
    <location>
        <begin position="109"/>
        <end position="123"/>
    </location>
</feature>
<feature type="compositionally biased region" description="Low complexity" evidence="1">
    <location>
        <begin position="284"/>
        <end position="294"/>
    </location>
</feature>
<reference evidence="3" key="1">
    <citation type="journal article" date="2014" name="Proc. Natl. Acad. Sci. U.S.A.">
        <title>Extensive sampling of basidiomycete genomes demonstrates inadequacy of the white-rot/brown-rot paradigm for wood decay fungi.</title>
        <authorList>
            <person name="Riley R."/>
            <person name="Salamov A.A."/>
            <person name="Brown D.W."/>
            <person name="Nagy L.G."/>
            <person name="Floudas D."/>
            <person name="Held B.W."/>
            <person name="Levasseur A."/>
            <person name="Lombard V."/>
            <person name="Morin E."/>
            <person name="Otillar R."/>
            <person name="Lindquist E.A."/>
            <person name="Sun H."/>
            <person name="LaButti K.M."/>
            <person name="Schmutz J."/>
            <person name="Jabbour D."/>
            <person name="Luo H."/>
            <person name="Baker S.E."/>
            <person name="Pisabarro A.G."/>
            <person name="Walton J.D."/>
            <person name="Blanchette R.A."/>
            <person name="Henrissat B."/>
            <person name="Martin F."/>
            <person name="Cullen D."/>
            <person name="Hibbett D.S."/>
            <person name="Grigoriev I.V."/>
        </authorList>
    </citation>
    <scope>NUCLEOTIDE SEQUENCE [LARGE SCALE GENOMIC DNA]</scope>
    <source>
        <strain evidence="3">CBS 339.88</strain>
    </source>
</reference>
<dbReference type="EMBL" id="KL142428">
    <property type="protein sequence ID" value="KDR66053.1"/>
    <property type="molecule type" value="Genomic_DNA"/>
</dbReference>
<proteinExistence type="predicted"/>
<evidence type="ECO:0000313" key="3">
    <source>
        <dbReference type="Proteomes" id="UP000027222"/>
    </source>
</evidence>
<dbReference type="Proteomes" id="UP000027222">
    <property type="component" value="Unassembled WGS sequence"/>
</dbReference>
<feature type="compositionally biased region" description="Basic and acidic residues" evidence="1">
    <location>
        <begin position="268"/>
        <end position="278"/>
    </location>
</feature>
<gene>
    <name evidence="2" type="ORF">GALMADRAFT_217258</name>
</gene>
<evidence type="ECO:0000256" key="1">
    <source>
        <dbReference type="SAM" id="MobiDB-lite"/>
    </source>
</evidence>
<keyword evidence="3" id="KW-1185">Reference proteome</keyword>
<evidence type="ECO:0000313" key="2">
    <source>
        <dbReference type="EMBL" id="KDR66053.1"/>
    </source>
</evidence>
<protein>
    <submittedName>
        <fullName evidence="2">Uncharacterized protein</fullName>
    </submittedName>
</protein>
<feature type="compositionally biased region" description="Basic and acidic residues" evidence="1">
    <location>
        <begin position="238"/>
        <end position="252"/>
    </location>
</feature>
<dbReference type="HOGENOM" id="CLU_674463_0_0_1"/>
<dbReference type="AlphaFoldDB" id="A0A067SH29"/>
<feature type="region of interest" description="Disordered" evidence="1">
    <location>
        <begin position="109"/>
        <end position="158"/>
    </location>
</feature>
<feature type="region of interest" description="Disordered" evidence="1">
    <location>
        <begin position="221"/>
        <end position="298"/>
    </location>
</feature>
<organism evidence="2 3">
    <name type="scientific">Galerina marginata (strain CBS 339.88)</name>
    <dbReference type="NCBI Taxonomy" id="685588"/>
    <lineage>
        <taxon>Eukaryota</taxon>
        <taxon>Fungi</taxon>
        <taxon>Dikarya</taxon>
        <taxon>Basidiomycota</taxon>
        <taxon>Agaricomycotina</taxon>
        <taxon>Agaricomycetes</taxon>
        <taxon>Agaricomycetidae</taxon>
        <taxon>Agaricales</taxon>
        <taxon>Agaricineae</taxon>
        <taxon>Strophariaceae</taxon>
        <taxon>Galerina</taxon>
    </lineage>
</organism>
<name>A0A067SH29_GALM3</name>